<dbReference type="AlphaFoldDB" id="A0A5J4PZV7"/>
<dbReference type="EC" id="2.1.1.72" evidence="5"/>
<dbReference type="GO" id="GO:0008170">
    <property type="term" value="F:N-methyltransferase activity"/>
    <property type="evidence" value="ECO:0007669"/>
    <property type="project" value="InterPro"/>
</dbReference>
<protein>
    <submittedName>
        <fullName evidence="5">DNA adenine methyltransferase YhdJ</fullName>
        <ecNumber evidence="5">2.1.1.72</ecNumber>
    </submittedName>
</protein>
<accession>A0A5J4PZV7</accession>
<dbReference type="Gene3D" id="3.40.50.150">
    <property type="entry name" value="Vaccinia Virus protein VP39"/>
    <property type="match status" value="1"/>
</dbReference>
<organism evidence="5">
    <name type="scientific">termite gut metagenome</name>
    <dbReference type="NCBI Taxonomy" id="433724"/>
    <lineage>
        <taxon>unclassified sequences</taxon>
        <taxon>metagenomes</taxon>
        <taxon>organismal metagenomes</taxon>
    </lineage>
</organism>
<comment type="caution">
    <text evidence="5">The sequence shown here is derived from an EMBL/GenBank/DDBJ whole genome shotgun (WGS) entry which is preliminary data.</text>
</comment>
<dbReference type="GO" id="GO:0032259">
    <property type="term" value="P:methylation"/>
    <property type="evidence" value="ECO:0007669"/>
    <property type="project" value="UniProtKB-KW"/>
</dbReference>
<dbReference type="GO" id="GO:0003677">
    <property type="term" value="F:DNA binding"/>
    <property type="evidence" value="ECO:0007669"/>
    <property type="project" value="InterPro"/>
</dbReference>
<keyword evidence="3 5" id="KW-0808">Transferase</keyword>
<comment type="similarity">
    <text evidence="1">Belongs to the N(4)/N(6)-methyltransferase family.</text>
</comment>
<dbReference type="PROSITE" id="PS00092">
    <property type="entry name" value="N6_MTASE"/>
    <property type="match status" value="1"/>
</dbReference>
<dbReference type="PRINTS" id="PR00508">
    <property type="entry name" value="S21N4MTFRASE"/>
</dbReference>
<proteinExistence type="inferred from homology"/>
<evidence type="ECO:0000313" key="5">
    <source>
        <dbReference type="EMBL" id="KAA6315017.1"/>
    </source>
</evidence>
<dbReference type="InterPro" id="IPR002941">
    <property type="entry name" value="DNA_methylase_N4/N6"/>
</dbReference>
<dbReference type="InterPro" id="IPR001091">
    <property type="entry name" value="RM_Methyltransferase"/>
</dbReference>
<keyword evidence="2 5" id="KW-0489">Methyltransferase</keyword>
<gene>
    <name evidence="5" type="ORF">EZS27_034459</name>
</gene>
<feature type="domain" description="DNA methylase N-4/N-6" evidence="4">
    <location>
        <begin position="26"/>
        <end position="364"/>
    </location>
</feature>
<dbReference type="GO" id="GO:0009007">
    <property type="term" value="F:site-specific DNA-methyltransferase (adenine-specific) activity"/>
    <property type="evidence" value="ECO:0007669"/>
    <property type="project" value="UniProtKB-EC"/>
</dbReference>
<dbReference type="InterPro" id="IPR002052">
    <property type="entry name" value="DNA_methylase_N6_adenine_CS"/>
</dbReference>
<evidence type="ECO:0000259" key="4">
    <source>
        <dbReference type="Pfam" id="PF01555"/>
    </source>
</evidence>
<evidence type="ECO:0000256" key="1">
    <source>
        <dbReference type="ARBA" id="ARBA00006594"/>
    </source>
</evidence>
<dbReference type="InterPro" id="IPR029063">
    <property type="entry name" value="SAM-dependent_MTases_sf"/>
</dbReference>
<name>A0A5J4PZV7_9ZZZZ</name>
<evidence type="ECO:0000256" key="2">
    <source>
        <dbReference type="ARBA" id="ARBA00022603"/>
    </source>
</evidence>
<sequence length="374" mass="42511">ESFMNVNRVYNEDCTIGMNRIPSESIDCILTDPPYLYLKNQKLDRPFDEGRFFSEVKRVLKPDGFIVLFGRGVSFYRWNTILADLGFKFKESITWDKGYCTSPLMPISRVHEDISLFTKKSGTINKVKVPYMEMKRHDIDAIITDVKRLRTTFKNTKSLDAVLSFLENNKVQPVGYSGANYVTVSSSIQNADRCASVMKSIQNGMNEKSIIRTGCQEHLSDSITTRAELTKEDRCVSVIQSIQKGMKEKSIIRTDFHKNGTEFKHNVTGSNKSAGGGDRCVNVVQSMQFGMNEKSIIRQSREHYTAIHPTQKPVRLLERLLALTAKEGDTVLDTFAGSCSTAVACINTNRNYICYEIDKEYYDAGVERLKEMKR</sequence>
<dbReference type="EMBL" id="SNRY01005414">
    <property type="protein sequence ID" value="KAA6315017.1"/>
    <property type="molecule type" value="Genomic_DNA"/>
</dbReference>
<evidence type="ECO:0000256" key="3">
    <source>
        <dbReference type="ARBA" id="ARBA00022679"/>
    </source>
</evidence>
<dbReference type="SUPFAM" id="SSF53335">
    <property type="entry name" value="S-adenosyl-L-methionine-dependent methyltransferases"/>
    <property type="match status" value="1"/>
</dbReference>
<feature type="non-terminal residue" evidence="5">
    <location>
        <position position="1"/>
    </location>
</feature>
<reference evidence="5" key="1">
    <citation type="submission" date="2019-03" db="EMBL/GenBank/DDBJ databases">
        <title>Single cell metagenomics reveals metabolic interactions within the superorganism composed of flagellate Streblomastix strix and complex community of Bacteroidetes bacteria on its surface.</title>
        <authorList>
            <person name="Treitli S.C."/>
            <person name="Kolisko M."/>
            <person name="Husnik F."/>
            <person name="Keeling P."/>
            <person name="Hampl V."/>
        </authorList>
    </citation>
    <scope>NUCLEOTIDE SEQUENCE</scope>
    <source>
        <strain evidence="5">STM</strain>
    </source>
</reference>
<dbReference type="Pfam" id="PF01555">
    <property type="entry name" value="N6_N4_Mtase"/>
    <property type="match status" value="1"/>
</dbReference>